<keyword evidence="1" id="KW-0472">Membrane</keyword>
<reference evidence="2" key="1">
    <citation type="journal article" date="2022" name="bioRxiv">
        <title>Deciphering the potential niche of two novel black yeast fungi from a biological soil crust based on their genomes, phenotypes, and melanin regulation.</title>
        <authorList>
            <consortium name="DOE Joint Genome Institute"/>
            <person name="Carr E.C."/>
            <person name="Barton Q."/>
            <person name="Grambo S."/>
            <person name="Sullivan M."/>
            <person name="Renfro C.M."/>
            <person name="Kuo A."/>
            <person name="Pangilinan J."/>
            <person name="Lipzen A."/>
            <person name="Keymanesh K."/>
            <person name="Savage E."/>
            <person name="Barry K."/>
            <person name="Grigoriev I.V."/>
            <person name="Riekhof W.R."/>
            <person name="Harris S.S."/>
        </authorList>
    </citation>
    <scope>NUCLEOTIDE SEQUENCE</scope>
    <source>
        <strain evidence="2">JF 03-4F</strain>
    </source>
</reference>
<feature type="transmembrane region" description="Helical" evidence="1">
    <location>
        <begin position="68"/>
        <end position="92"/>
    </location>
</feature>
<sequence>MLLSASFPLLFFLPLSSISFPILLLLCLSSFLVSSLRMAMMDQRAAGMQAWCASYVWLRIIGLKISKLTYAELACSILVSIVWNGGYLSLLLSPLTEARYQVS</sequence>
<feature type="transmembrane region" description="Helical" evidence="1">
    <location>
        <begin position="12"/>
        <end position="33"/>
    </location>
</feature>
<accession>A0AAN6DNX7</accession>
<evidence type="ECO:0000313" key="2">
    <source>
        <dbReference type="EMBL" id="KAI1608838.1"/>
    </source>
</evidence>
<keyword evidence="1" id="KW-1133">Transmembrane helix</keyword>
<dbReference type="AlphaFoldDB" id="A0AAN6DNX7"/>
<dbReference type="EMBL" id="MU404362">
    <property type="protein sequence ID" value="KAI1608838.1"/>
    <property type="molecule type" value="Genomic_DNA"/>
</dbReference>
<keyword evidence="1" id="KW-0812">Transmembrane</keyword>
<evidence type="ECO:0000256" key="1">
    <source>
        <dbReference type="SAM" id="Phobius"/>
    </source>
</evidence>
<name>A0AAN6DNX7_9EURO</name>
<protein>
    <submittedName>
        <fullName evidence="2">Uncharacterized protein</fullName>
    </submittedName>
</protein>
<dbReference type="Proteomes" id="UP001203852">
    <property type="component" value="Unassembled WGS sequence"/>
</dbReference>
<organism evidence="2 3">
    <name type="scientific">Exophiala viscosa</name>
    <dbReference type="NCBI Taxonomy" id="2486360"/>
    <lineage>
        <taxon>Eukaryota</taxon>
        <taxon>Fungi</taxon>
        <taxon>Dikarya</taxon>
        <taxon>Ascomycota</taxon>
        <taxon>Pezizomycotina</taxon>
        <taxon>Eurotiomycetes</taxon>
        <taxon>Chaetothyriomycetidae</taxon>
        <taxon>Chaetothyriales</taxon>
        <taxon>Herpotrichiellaceae</taxon>
        <taxon>Exophiala</taxon>
    </lineage>
</organism>
<proteinExistence type="predicted"/>
<evidence type="ECO:0000313" key="3">
    <source>
        <dbReference type="Proteomes" id="UP001203852"/>
    </source>
</evidence>
<keyword evidence="3" id="KW-1185">Reference proteome</keyword>
<gene>
    <name evidence="2" type="ORF">EDD36DRAFT_423169</name>
</gene>
<comment type="caution">
    <text evidence="2">The sequence shown here is derived from an EMBL/GenBank/DDBJ whole genome shotgun (WGS) entry which is preliminary data.</text>
</comment>